<proteinExistence type="predicted"/>
<dbReference type="Pfam" id="PF22774">
    <property type="entry name" value="DNAJC11_beta-barrel"/>
    <property type="match status" value="1"/>
</dbReference>
<sequence>MSADSEGGEGRSYYALLGVSPTATEDEIKRAYRQLATTLHPDKVANTAHHDEAATLFTRIQEAYEVLSDPQKRDIYDVYGKEGLTAGLEVGDRLKTRDELRAEWEAFQTKQKKEALEASVNYRGVYVFKTDATALVRPYSRSVARTPELTSIYMTSGLDVPLESRDWGWLGSEQDVAHLGGLVNVRKNVGGGSFLAGYKRHFADYSSLEVHGAVGLRTLLSAQHSVQLDADSSASLVASWQPDAGLGMQFVTTRQLTATVSGEYSWVVGPVEAAGMGLGLTRRTEKLLLSGRVEVGAVTGLVGRVVRQLSSAATARLGLKLTTAGVELDVGGTRRFSEVATAGCAVSVGLQGITLKLRYNCAGHLFEFPVLLSSNPLDWPTLAGAYLLPPLLYLAGRDLVVGPLRRGVEARRTRAERGRQAEVIRRALALSQSAAELMLPVARRRLDREQRHGGLVVVLALYGEEAAVVEAAKQAPQRLLRAQAAAAEQAQAQAAAGQAAAEQQAQQEAQQPQAASPAQPAQAGGGGEGAAPEQAQQQQQQEAEQAQAAGGGGGKEQGDEVPPAVADVTVAVQYLVESSKVAFHRGYPKSGLMGFCDPAPTATKLLLGRPFRATISDTEGAQLPGRGNPVEDEAEADAVLQLATALGAAAAGGGGGGRPSRAPSAASLGGEASWRENPAFLPRNPSDGLD</sequence>
<evidence type="ECO:0000256" key="2">
    <source>
        <dbReference type="ARBA" id="ARBA00023136"/>
    </source>
</evidence>
<dbReference type="Gene3D" id="1.10.287.110">
    <property type="entry name" value="DnaJ domain"/>
    <property type="match status" value="1"/>
</dbReference>
<evidence type="ECO:0000256" key="1">
    <source>
        <dbReference type="ARBA" id="ARBA00004370"/>
    </source>
</evidence>
<dbReference type="STRING" id="554065.E1ZL54"/>
<dbReference type="CDD" id="cd06257">
    <property type="entry name" value="DnaJ"/>
    <property type="match status" value="1"/>
</dbReference>
<dbReference type="InterPro" id="IPR018253">
    <property type="entry name" value="DnaJ_domain_CS"/>
</dbReference>
<organism evidence="7">
    <name type="scientific">Chlorella variabilis</name>
    <name type="common">Green alga</name>
    <dbReference type="NCBI Taxonomy" id="554065"/>
    <lineage>
        <taxon>Eukaryota</taxon>
        <taxon>Viridiplantae</taxon>
        <taxon>Chlorophyta</taxon>
        <taxon>core chlorophytes</taxon>
        <taxon>Trebouxiophyceae</taxon>
        <taxon>Chlorellales</taxon>
        <taxon>Chlorellaceae</taxon>
        <taxon>Chlorella clade</taxon>
        <taxon>Chlorella</taxon>
    </lineage>
</organism>
<evidence type="ECO:0000256" key="4">
    <source>
        <dbReference type="SAM" id="MobiDB-lite"/>
    </source>
</evidence>
<dbReference type="PRINTS" id="PR00625">
    <property type="entry name" value="JDOMAIN"/>
</dbReference>
<dbReference type="OMA" id="XELEKQR"/>
<feature type="compositionally biased region" description="Low complexity" evidence="4">
    <location>
        <begin position="498"/>
        <end position="522"/>
    </location>
</feature>
<dbReference type="GO" id="GO:0016020">
    <property type="term" value="C:membrane"/>
    <property type="evidence" value="ECO:0007669"/>
    <property type="project" value="UniProtKB-SubCell"/>
</dbReference>
<dbReference type="GeneID" id="17352861"/>
<dbReference type="FunCoup" id="E1ZL54">
    <property type="interactions" value="1725"/>
</dbReference>
<dbReference type="PROSITE" id="PS00636">
    <property type="entry name" value="DNAJ_1"/>
    <property type="match status" value="1"/>
</dbReference>
<feature type="compositionally biased region" description="Low complexity" evidence="4">
    <location>
        <begin position="530"/>
        <end position="548"/>
    </location>
</feature>
<dbReference type="InterPro" id="IPR001623">
    <property type="entry name" value="DnaJ_domain"/>
</dbReference>
<dbReference type="InterPro" id="IPR036869">
    <property type="entry name" value="J_dom_sf"/>
</dbReference>
<dbReference type="InterPro" id="IPR055225">
    <property type="entry name" value="DNAJC11-like_beta-barrel"/>
</dbReference>
<dbReference type="KEGG" id="cvr:CHLNCDRAFT_58555"/>
<protein>
    <recommendedName>
        <fullName evidence="5">J domain-containing protein</fullName>
    </recommendedName>
</protein>
<dbReference type="InParanoid" id="E1ZL54"/>
<dbReference type="AlphaFoldDB" id="E1ZL54"/>
<dbReference type="RefSeq" id="XP_005845703.1">
    <property type="nucleotide sequence ID" value="XM_005845641.1"/>
</dbReference>
<accession>E1ZL54</accession>
<keyword evidence="7" id="KW-1185">Reference proteome</keyword>
<comment type="subcellular location">
    <subcellularLocation>
        <location evidence="1">Membrane</location>
    </subcellularLocation>
</comment>
<feature type="region of interest" description="Disordered" evidence="4">
    <location>
        <begin position="498"/>
        <end position="561"/>
    </location>
</feature>
<dbReference type="Pfam" id="PF00226">
    <property type="entry name" value="DnaJ"/>
    <property type="match status" value="1"/>
</dbReference>
<dbReference type="PANTHER" id="PTHR44157">
    <property type="entry name" value="DNAJ HOMOLOG SUBFAMILY C MEMBER 11"/>
    <property type="match status" value="1"/>
</dbReference>
<evidence type="ECO:0000313" key="7">
    <source>
        <dbReference type="Proteomes" id="UP000008141"/>
    </source>
</evidence>
<dbReference type="InterPro" id="IPR052243">
    <property type="entry name" value="Mito_inner_membrane_organizer"/>
</dbReference>
<feature type="domain" description="J" evidence="5">
    <location>
        <begin position="12"/>
        <end position="80"/>
    </location>
</feature>
<keyword evidence="2" id="KW-0472">Membrane</keyword>
<evidence type="ECO:0000259" key="5">
    <source>
        <dbReference type="PROSITE" id="PS50076"/>
    </source>
</evidence>
<dbReference type="Proteomes" id="UP000008141">
    <property type="component" value="Unassembled WGS sequence"/>
</dbReference>
<dbReference type="InterPro" id="IPR024586">
    <property type="entry name" value="DnaJ-like_C11_C"/>
</dbReference>
<dbReference type="eggNOG" id="KOG0718">
    <property type="taxonomic scope" value="Eukaryota"/>
</dbReference>
<dbReference type="GO" id="GO:0005739">
    <property type="term" value="C:mitochondrion"/>
    <property type="evidence" value="ECO:0007669"/>
    <property type="project" value="GOC"/>
</dbReference>
<gene>
    <name evidence="6" type="ORF">CHLNCDRAFT_58555</name>
</gene>
<dbReference type="EMBL" id="GL433851">
    <property type="protein sequence ID" value="EFN53601.1"/>
    <property type="molecule type" value="Genomic_DNA"/>
</dbReference>
<feature type="compositionally biased region" description="Low complexity" evidence="4">
    <location>
        <begin position="659"/>
        <end position="670"/>
    </location>
</feature>
<keyword evidence="3" id="KW-0143">Chaperone</keyword>
<dbReference type="GO" id="GO:0042407">
    <property type="term" value="P:cristae formation"/>
    <property type="evidence" value="ECO:0007669"/>
    <property type="project" value="TreeGrafter"/>
</dbReference>
<dbReference type="OrthoDB" id="10250354at2759"/>
<evidence type="ECO:0000313" key="6">
    <source>
        <dbReference type="EMBL" id="EFN53601.1"/>
    </source>
</evidence>
<dbReference type="PANTHER" id="PTHR44157:SF1">
    <property type="entry name" value="DNAJ HOMOLOG SUBFAMILY C MEMBER 11"/>
    <property type="match status" value="1"/>
</dbReference>
<feature type="region of interest" description="Disordered" evidence="4">
    <location>
        <begin position="649"/>
        <end position="690"/>
    </location>
</feature>
<dbReference type="SMART" id="SM00271">
    <property type="entry name" value="DnaJ"/>
    <property type="match status" value="1"/>
</dbReference>
<evidence type="ECO:0000256" key="3">
    <source>
        <dbReference type="ARBA" id="ARBA00023186"/>
    </source>
</evidence>
<dbReference type="SUPFAM" id="SSF46565">
    <property type="entry name" value="Chaperone J-domain"/>
    <property type="match status" value="1"/>
</dbReference>
<name>E1ZL54_CHLVA</name>
<dbReference type="PROSITE" id="PS50076">
    <property type="entry name" value="DNAJ_2"/>
    <property type="match status" value="1"/>
</dbReference>
<dbReference type="Pfam" id="PF11875">
    <property type="entry name" value="DnaJ-like_C11_C"/>
    <property type="match status" value="1"/>
</dbReference>
<reference evidence="6 7" key="1">
    <citation type="journal article" date="2010" name="Plant Cell">
        <title>The Chlorella variabilis NC64A genome reveals adaptation to photosymbiosis, coevolution with viruses, and cryptic sex.</title>
        <authorList>
            <person name="Blanc G."/>
            <person name="Duncan G."/>
            <person name="Agarkova I."/>
            <person name="Borodovsky M."/>
            <person name="Gurnon J."/>
            <person name="Kuo A."/>
            <person name="Lindquist E."/>
            <person name="Lucas S."/>
            <person name="Pangilinan J."/>
            <person name="Polle J."/>
            <person name="Salamov A."/>
            <person name="Terry A."/>
            <person name="Yamada T."/>
            <person name="Dunigan D.D."/>
            <person name="Grigoriev I.V."/>
            <person name="Claverie J.M."/>
            <person name="Van Etten J.L."/>
        </authorList>
    </citation>
    <scope>NUCLEOTIDE SEQUENCE [LARGE SCALE GENOMIC DNA]</scope>
    <source>
        <strain evidence="6 7">NC64A</strain>
    </source>
</reference>